<dbReference type="Gene3D" id="3.10.290.10">
    <property type="entry name" value="RNA-binding S4 domain"/>
    <property type="match status" value="1"/>
</dbReference>
<dbReference type="Pfam" id="PF00849">
    <property type="entry name" value="PseudoU_synth_2"/>
    <property type="match status" value="1"/>
</dbReference>
<evidence type="ECO:0000256" key="1">
    <source>
        <dbReference type="ARBA" id="ARBA00010876"/>
    </source>
</evidence>
<evidence type="ECO:0000256" key="3">
    <source>
        <dbReference type="PIRSR" id="PIRSR606225-1"/>
    </source>
</evidence>
<dbReference type="Gene3D" id="3.30.2350.10">
    <property type="entry name" value="Pseudouridine synthase"/>
    <property type="match status" value="1"/>
</dbReference>
<dbReference type="InterPro" id="IPR050188">
    <property type="entry name" value="RluA_PseudoU_synthase"/>
</dbReference>
<evidence type="ECO:0000256" key="2">
    <source>
        <dbReference type="ARBA" id="ARBA00023235"/>
    </source>
</evidence>
<dbReference type="SUPFAM" id="SSF55174">
    <property type="entry name" value="Alpha-L RNA-binding motif"/>
    <property type="match status" value="1"/>
</dbReference>
<dbReference type="CDD" id="cd02869">
    <property type="entry name" value="PseudoU_synth_RluA_like"/>
    <property type="match status" value="1"/>
</dbReference>
<reference evidence="7" key="1">
    <citation type="journal article" date="2012" name="Science">
        <title>Fermentation, hydrogen, and sulfur metabolism in multiple uncultivated bacterial phyla.</title>
        <authorList>
            <person name="Wrighton K.C."/>
            <person name="Thomas B.C."/>
            <person name="Sharon I."/>
            <person name="Miller C.S."/>
            <person name="Castelle C.J."/>
            <person name="VerBerkmoes N.C."/>
            <person name="Wilkins M.J."/>
            <person name="Hettich R.L."/>
            <person name="Lipton M.S."/>
            <person name="Williams K.H."/>
            <person name="Long P.E."/>
            <person name="Banfield J.F."/>
        </authorList>
    </citation>
    <scope>NUCLEOTIDE SEQUENCE [LARGE SCALE GENOMIC DNA]</scope>
</reference>
<dbReference type="SUPFAM" id="SSF55120">
    <property type="entry name" value="Pseudouridine synthase"/>
    <property type="match status" value="1"/>
</dbReference>
<comment type="catalytic activity">
    <reaction evidence="5">
        <text>a uridine in RNA = a pseudouridine in RNA</text>
        <dbReference type="Rhea" id="RHEA:48348"/>
        <dbReference type="Rhea" id="RHEA-COMP:12068"/>
        <dbReference type="Rhea" id="RHEA-COMP:12069"/>
        <dbReference type="ChEBI" id="CHEBI:65314"/>
        <dbReference type="ChEBI" id="CHEBI:65315"/>
    </reaction>
</comment>
<dbReference type="AlphaFoldDB" id="K2FC35"/>
<dbReference type="GO" id="GO:0120159">
    <property type="term" value="F:rRNA pseudouridine synthase activity"/>
    <property type="evidence" value="ECO:0007669"/>
    <property type="project" value="UniProtKB-ARBA"/>
</dbReference>
<evidence type="ECO:0000313" key="7">
    <source>
        <dbReference type="EMBL" id="EKE28621.1"/>
    </source>
</evidence>
<gene>
    <name evidence="7" type="ORF">ACD_3C00037G0012</name>
</gene>
<evidence type="ECO:0000256" key="5">
    <source>
        <dbReference type="RuleBase" id="RU362028"/>
    </source>
</evidence>
<dbReference type="SMART" id="SM00363">
    <property type="entry name" value="S4"/>
    <property type="match status" value="1"/>
</dbReference>
<dbReference type="InterPro" id="IPR036986">
    <property type="entry name" value="S4_RNA-bd_sf"/>
</dbReference>
<comment type="caution">
    <text evidence="7">The sequence shown here is derived from an EMBL/GenBank/DDBJ whole genome shotgun (WGS) entry which is preliminary data.</text>
</comment>
<dbReference type="PANTHER" id="PTHR21600:SF44">
    <property type="entry name" value="RIBOSOMAL LARGE SUBUNIT PSEUDOURIDINE SYNTHASE D"/>
    <property type="match status" value="1"/>
</dbReference>
<protein>
    <recommendedName>
        <fullName evidence="5">Pseudouridine synthase</fullName>
        <ecNumber evidence="5">5.4.99.-</ecNumber>
    </recommendedName>
</protein>
<dbReference type="InterPro" id="IPR006224">
    <property type="entry name" value="PsdUridine_synth_RluA-like_CS"/>
</dbReference>
<organism evidence="7">
    <name type="scientific">uncultured bacterium</name>
    <name type="common">gcode 4</name>
    <dbReference type="NCBI Taxonomy" id="1234023"/>
    <lineage>
        <taxon>Bacteria</taxon>
        <taxon>environmental samples</taxon>
    </lineage>
</organism>
<keyword evidence="2 5" id="KW-0413">Isomerase</keyword>
<feature type="domain" description="RNA-binding S4" evidence="6">
    <location>
        <begin position="15"/>
        <end position="78"/>
    </location>
</feature>
<evidence type="ECO:0000259" key="6">
    <source>
        <dbReference type="SMART" id="SM00363"/>
    </source>
</evidence>
<evidence type="ECO:0000256" key="4">
    <source>
        <dbReference type="PROSITE-ProRule" id="PRU00182"/>
    </source>
</evidence>
<accession>K2FC35</accession>
<dbReference type="NCBIfam" id="TIGR00005">
    <property type="entry name" value="rluA_subfam"/>
    <property type="match status" value="1"/>
</dbReference>
<dbReference type="GO" id="GO:0000455">
    <property type="term" value="P:enzyme-directed rRNA pseudouridine synthesis"/>
    <property type="evidence" value="ECO:0007669"/>
    <property type="project" value="UniProtKB-ARBA"/>
</dbReference>
<dbReference type="InterPro" id="IPR006145">
    <property type="entry name" value="PsdUridine_synth_RsuA/RluA"/>
</dbReference>
<comment type="similarity">
    <text evidence="1 5">Belongs to the pseudouridine synthase RluA family.</text>
</comment>
<dbReference type="PROSITE" id="PS01129">
    <property type="entry name" value="PSI_RLU"/>
    <property type="match status" value="1"/>
</dbReference>
<dbReference type="EMBL" id="AMFJ01000311">
    <property type="protein sequence ID" value="EKE28621.1"/>
    <property type="molecule type" value="Genomic_DNA"/>
</dbReference>
<proteinExistence type="inferred from homology"/>
<dbReference type="CDD" id="cd00165">
    <property type="entry name" value="S4"/>
    <property type="match status" value="1"/>
</dbReference>
<dbReference type="InterPro" id="IPR002942">
    <property type="entry name" value="S4_RNA-bd"/>
</dbReference>
<keyword evidence="4" id="KW-0694">RNA-binding</keyword>
<dbReference type="PANTHER" id="PTHR21600">
    <property type="entry name" value="MITOCHONDRIAL RNA PSEUDOURIDINE SYNTHASE"/>
    <property type="match status" value="1"/>
</dbReference>
<comment type="function">
    <text evidence="5">Responsible for synthesis of pseudouridine from uracil.</text>
</comment>
<dbReference type="PROSITE" id="PS50889">
    <property type="entry name" value="S4"/>
    <property type="match status" value="1"/>
</dbReference>
<sequence length="311" mass="37672">MQTSLCALLHPKEQRRVDMFISALFRDKSRSYMQKLIEKWCVKINDKLASKWDKVKPKDKIDIIFETEKSELLGEDIPLDIVFQNSDFAIINKNPFLNVHEVPWFGWKSWTLVNALLFHMKWLSVIGWIERPWIVHRLDKDTSGLIIIAKSDRAMHELQIRMNKRQIKKTYLALVIGIIKEKEWYIESYIWRDQNDRKIITVINPVNPKLAKTQFKVLGYFENKYTLVEVDLLTWRTHQIRVHFSSIWHPLVWDKTYWRENINKEFLDNYWLKRQYLHAWKLSFELSAVKYSFIWELKDDLMPIYDKIKLI</sequence>
<dbReference type="EC" id="5.4.99.-" evidence="5"/>
<dbReference type="GO" id="GO:0003723">
    <property type="term" value="F:RNA binding"/>
    <property type="evidence" value="ECO:0007669"/>
    <property type="project" value="UniProtKB-KW"/>
</dbReference>
<dbReference type="InterPro" id="IPR006225">
    <property type="entry name" value="PsdUridine_synth_RluC/D"/>
</dbReference>
<dbReference type="InterPro" id="IPR020103">
    <property type="entry name" value="PsdUridine_synth_cat_dom_sf"/>
</dbReference>
<name>K2FC35_9BACT</name>
<feature type="active site" evidence="3">
    <location>
        <position position="139"/>
    </location>
</feature>